<dbReference type="InterPro" id="IPR036010">
    <property type="entry name" value="2Fe-2S_ferredoxin-like_sf"/>
</dbReference>
<dbReference type="Pfam" id="PF00175">
    <property type="entry name" value="NAD_binding_1"/>
    <property type="match status" value="1"/>
</dbReference>
<evidence type="ECO:0000256" key="4">
    <source>
        <dbReference type="ARBA" id="ARBA00023002"/>
    </source>
</evidence>
<keyword evidence="6" id="KW-0411">Iron-sulfur</keyword>
<dbReference type="RefSeq" id="WP_322464909.1">
    <property type="nucleotide sequence ID" value="NZ_JAXOJX010000007.1"/>
</dbReference>
<dbReference type="InterPro" id="IPR001041">
    <property type="entry name" value="2Fe-2S_ferredoxin-type"/>
</dbReference>
<evidence type="ECO:0000256" key="6">
    <source>
        <dbReference type="ARBA" id="ARBA00023014"/>
    </source>
</evidence>
<dbReference type="CDD" id="cd00207">
    <property type="entry name" value="fer2"/>
    <property type="match status" value="1"/>
</dbReference>
<evidence type="ECO:0000256" key="5">
    <source>
        <dbReference type="ARBA" id="ARBA00023004"/>
    </source>
</evidence>
<dbReference type="Gene3D" id="2.40.30.10">
    <property type="entry name" value="Translation factors"/>
    <property type="match status" value="1"/>
</dbReference>
<dbReference type="PRINTS" id="PR00409">
    <property type="entry name" value="PHDIOXRDTASE"/>
</dbReference>
<evidence type="ECO:0000256" key="3">
    <source>
        <dbReference type="ARBA" id="ARBA00022723"/>
    </source>
</evidence>
<keyword evidence="3" id="KW-0479">Metal-binding</keyword>
<keyword evidence="5" id="KW-0408">Iron</keyword>
<dbReference type="Proteomes" id="UP001293718">
    <property type="component" value="Unassembled WGS sequence"/>
</dbReference>
<dbReference type="GO" id="GO:0016491">
    <property type="term" value="F:oxidoreductase activity"/>
    <property type="evidence" value="ECO:0007669"/>
    <property type="project" value="UniProtKB-KW"/>
</dbReference>
<evidence type="ECO:0000313" key="9">
    <source>
        <dbReference type="EMBL" id="MDZ5456308.1"/>
    </source>
</evidence>
<dbReference type="PROSITE" id="PS51384">
    <property type="entry name" value="FAD_FR"/>
    <property type="match status" value="1"/>
</dbReference>
<dbReference type="InterPro" id="IPR001433">
    <property type="entry name" value="OxRdtase_FAD/NAD-bd"/>
</dbReference>
<keyword evidence="2" id="KW-0001">2Fe-2S</keyword>
<evidence type="ECO:0000313" key="10">
    <source>
        <dbReference type="Proteomes" id="UP001293718"/>
    </source>
</evidence>
<dbReference type="InterPro" id="IPR017938">
    <property type="entry name" value="Riboflavin_synthase-like_b-brl"/>
</dbReference>
<sequence>MNTQALIDVVVRRRELQGQTVAVLELAASDGAPLPAFSAGAHVDVHLPGGLVRPYSLCGDPRQRQAYRLGVLRDPASRGGSTAVHSELTEGARLRIGAPRNHFPLEPGAPYSVLVGGGIGITPMLAMAWALHATGAAFELHYCVRNPGRAAFLDELRAVPWAQRVHLHFSEFEGKHEGEGTQRLDPAAVLRAAPAGRHVYVCGPAGFMDWVAAEARGAGLDERALHRELFSAPAAAPGGDDAAFDVVAARSGKEVRVAPGQSLLAALKTVGIHVPVSCEQGVCGTCACAVLEGEPDHRDAYFTDEERSANDQIIVCCSRARSQRLVLDL</sequence>
<accession>A0ABU5IBF9</accession>
<dbReference type="InterPro" id="IPR039261">
    <property type="entry name" value="FNR_nucleotide-bd"/>
</dbReference>
<keyword evidence="10" id="KW-1185">Reference proteome</keyword>
<dbReference type="SUPFAM" id="SSF63380">
    <property type="entry name" value="Riboflavin synthase domain-like"/>
    <property type="match status" value="1"/>
</dbReference>
<dbReference type="InterPro" id="IPR006058">
    <property type="entry name" value="2Fe2S_fd_BS"/>
</dbReference>
<dbReference type="PANTHER" id="PTHR47354">
    <property type="entry name" value="NADH OXIDOREDUCTASE HCR"/>
    <property type="match status" value="1"/>
</dbReference>
<evidence type="ECO:0000259" key="7">
    <source>
        <dbReference type="PROSITE" id="PS51085"/>
    </source>
</evidence>
<feature type="domain" description="FAD-binding FR-type" evidence="8">
    <location>
        <begin position="3"/>
        <end position="106"/>
    </location>
</feature>
<keyword evidence="1" id="KW-0285">Flavoprotein</keyword>
<keyword evidence="4 9" id="KW-0560">Oxidoreductase</keyword>
<dbReference type="Gene3D" id="3.40.50.80">
    <property type="entry name" value="Nucleotide-binding domain of ferredoxin-NADP reductase (FNR) module"/>
    <property type="match status" value="1"/>
</dbReference>
<dbReference type="PROSITE" id="PS51085">
    <property type="entry name" value="2FE2S_FER_2"/>
    <property type="match status" value="1"/>
</dbReference>
<gene>
    <name evidence="9" type="ORF">SM757_06950</name>
</gene>
<dbReference type="CDD" id="cd06185">
    <property type="entry name" value="PDR_like"/>
    <property type="match status" value="1"/>
</dbReference>
<proteinExistence type="predicted"/>
<evidence type="ECO:0000256" key="2">
    <source>
        <dbReference type="ARBA" id="ARBA00022714"/>
    </source>
</evidence>
<dbReference type="Pfam" id="PF00111">
    <property type="entry name" value="Fer2"/>
    <property type="match status" value="1"/>
</dbReference>
<protein>
    <submittedName>
        <fullName evidence="9">PDR/VanB family oxidoreductase</fullName>
        <ecNumber evidence="9">1.-.-.-</ecNumber>
    </submittedName>
</protein>
<feature type="domain" description="2Fe-2S ferredoxin-type" evidence="7">
    <location>
        <begin position="242"/>
        <end position="329"/>
    </location>
</feature>
<reference evidence="9 10" key="1">
    <citation type="submission" date="2023-11" db="EMBL/GenBank/DDBJ databases">
        <title>Draft genome of Azohydromonas lata strain H1 (DSM1123), a polyhydroxyalkanoate producer.</title>
        <authorList>
            <person name="Traversa D."/>
            <person name="D'Addabbo P."/>
            <person name="Pazzani C."/>
            <person name="Manzari C."/>
            <person name="Chiara M."/>
            <person name="Scrascia M."/>
        </authorList>
    </citation>
    <scope>NUCLEOTIDE SEQUENCE [LARGE SCALE GENOMIC DNA]</scope>
    <source>
        <strain evidence="9 10">H1</strain>
    </source>
</reference>
<dbReference type="PANTHER" id="PTHR47354:SF1">
    <property type="entry name" value="CARNITINE MONOOXYGENASE REDUCTASE SUBUNIT"/>
    <property type="match status" value="1"/>
</dbReference>
<dbReference type="SUPFAM" id="SSF54292">
    <property type="entry name" value="2Fe-2S ferredoxin-like"/>
    <property type="match status" value="1"/>
</dbReference>
<dbReference type="EC" id="1.-.-.-" evidence="9"/>
<dbReference type="InterPro" id="IPR050415">
    <property type="entry name" value="MRET"/>
</dbReference>
<dbReference type="InterPro" id="IPR017927">
    <property type="entry name" value="FAD-bd_FR_type"/>
</dbReference>
<dbReference type="InterPro" id="IPR012675">
    <property type="entry name" value="Beta-grasp_dom_sf"/>
</dbReference>
<dbReference type="Gene3D" id="3.10.20.30">
    <property type="match status" value="1"/>
</dbReference>
<dbReference type="EMBL" id="JAXOJX010000007">
    <property type="protein sequence ID" value="MDZ5456308.1"/>
    <property type="molecule type" value="Genomic_DNA"/>
</dbReference>
<organism evidence="9 10">
    <name type="scientific">Azohydromonas lata</name>
    <dbReference type="NCBI Taxonomy" id="45677"/>
    <lineage>
        <taxon>Bacteria</taxon>
        <taxon>Pseudomonadati</taxon>
        <taxon>Pseudomonadota</taxon>
        <taxon>Betaproteobacteria</taxon>
        <taxon>Burkholderiales</taxon>
        <taxon>Sphaerotilaceae</taxon>
        <taxon>Azohydromonas</taxon>
    </lineage>
</organism>
<comment type="caution">
    <text evidence="9">The sequence shown here is derived from an EMBL/GenBank/DDBJ whole genome shotgun (WGS) entry which is preliminary data.</text>
</comment>
<evidence type="ECO:0000259" key="8">
    <source>
        <dbReference type="PROSITE" id="PS51384"/>
    </source>
</evidence>
<evidence type="ECO:0000256" key="1">
    <source>
        <dbReference type="ARBA" id="ARBA00022630"/>
    </source>
</evidence>
<name>A0ABU5IBF9_9BURK</name>
<dbReference type="SUPFAM" id="SSF52343">
    <property type="entry name" value="Ferredoxin reductase-like, C-terminal NADP-linked domain"/>
    <property type="match status" value="1"/>
</dbReference>
<dbReference type="PROSITE" id="PS00197">
    <property type="entry name" value="2FE2S_FER_1"/>
    <property type="match status" value="1"/>
</dbReference>